<protein>
    <submittedName>
        <fullName evidence="1">Uncharacterized protein</fullName>
    </submittedName>
</protein>
<comment type="caution">
    <text evidence="1">The sequence shown here is derived from an EMBL/GenBank/DDBJ whole genome shotgun (WGS) entry which is preliminary data.</text>
</comment>
<dbReference type="EMBL" id="DSDS01000128">
    <property type="protein sequence ID" value="HET98136.1"/>
    <property type="molecule type" value="Genomic_DNA"/>
</dbReference>
<dbReference type="AlphaFoldDB" id="A0A7C2XP67"/>
<organism evidence="1">
    <name type="scientific">Desulfurivibrio alkaliphilus</name>
    <dbReference type="NCBI Taxonomy" id="427923"/>
    <lineage>
        <taxon>Bacteria</taxon>
        <taxon>Pseudomonadati</taxon>
        <taxon>Thermodesulfobacteriota</taxon>
        <taxon>Desulfobulbia</taxon>
        <taxon>Desulfobulbales</taxon>
        <taxon>Desulfobulbaceae</taxon>
        <taxon>Desulfurivibrio</taxon>
    </lineage>
</organism>
<proteinExistence type="predicted"/>
<dbReference type="Proteomes" id="UP000885986">
    <property type="component" value="Unassembled WGS sequence"/>
</dbReference>
<accession>A0A7C2XP67</accession>
<reference evidence="1" key="1">
    <citation type="journal article" date="2020" name="mSystems">
        <title>Genome- and Community-Level Interaction Insights into Carbon Utilization and Element Cycling Functions of Hydrothermarchaeota in Hydrothermal Sediment.</title>
        <authorList>
            <person name="Zhou Z."/>
            <person name="Liu Y."/>
            <person name="Xu W."/>
            <person name="Pan J."/>
            <person name="Luo Z.H."/>
            <person name="Li M."/>
        </authorList>
    </citation>
    <scope>NUCLEOTIDE SEQUENCE [LARGE SCALE GENOMIC DNA]</scope>
    <source>
        <strain evidence="1">SpSt-1224</strain>
    </source>
</reference>
<evidence type="ECO:0000313" key="1">
    <source>
        <dbReference type="EMBL" id="HET98136.1"/>
    </source>
</evidence>
<sequence>MATKLAAQELFELSKSFHDLAAVIGDYRYAHWDSLTPAQRAELESKQWTLFNTSSDLNGKSVVLKARLLEEELQTLKGCTAAMQATGRKIADAKHLIAIAAKAVAFGETSYLAAITGDIKTMIAAAASLAQEINPQG</sequence>
<gene>
    <name evidence="1" type="ORF">ENN98_05520</name>
</gene>
<name>A0A7C2XP67_9BACT</name>